<dbReference type="Gramene" id="ERN16614">
    <property type="protein sequence ID" value="ERN16614"/>
    <property type="gene ID" value="AMTR_s00051p00037850"/>
</dbReference>
<dbReference type="OMA" id="DSHNSER"/>
<dbReference type="eggNOG" id="KOG2375">
    <property type="taxonomic scope" value="Eukaryota"/>
</dbReference>
<dbReference type="PANTHER" id="PTHR12854">
    <property type="entry name" value="ATAXIN 2-RELATED"/>
    <property type="match status" value="1"/>
</dbReference>
<evidence type="ECO:0000313" key="4">
    <source>
        <dbReference type="Proteomes" id="UP000017836"/>
    </source>
</evidence>
<dbReference type="GO" id="GO:0003723">
    <property type="term" value="F:RNA binding"/>
    <property type="evidence" value="ECO:0007669"/>
    <property type="project" value="InterPro"/>
</dbReference>
<gene>
    <name evidence="3" type="ORF">AMTR_s00051p00037850</name>
</gene>
<protein>
    <recommendedName>
        <fullName evidence="2">LsmAD domain-containing protein</fullName>
    </recommendedName>
</protein>
<dbReference type="Pfam" id="PF14438">
    <property type="entry name" value="SM-ATX"/>
    <property type="match status" value="1"/>
</dbReference>
<dbReference type="Proteomes" id="UP000017836">
    <property type="component" value="Unassembled WGS sequence"/>
</dbReference>
<dbReference type="Pfam" id="PF06741">
    <property type="entry name" value="LsmAD"/>
    <property type="match status" value="1"/>
</dbReference>
<dbReference type="InterPro" id="IPR045117">
    <property type="entry name" value="ATXN2-like"/>
</dbReference>
<name>U5D2G8_AMBTC</name>
<feature type="domain" description="LsmAD" evidence="2">
    <location>
        <begin position="223"/>
        <end position="295"/>
    </location>
</feature>
<accession>U5D2G8</accession>
<dbReference type="SMART" id="SM01272">
    <property type="entry name" value="LsmAD"/>
    <property type="match status" value="1"/>
</dbReference>
<reference evidence="4" key="1">
    <citation type="journal article" date="2013" name="Science">
        <title>The Amborella genome and the evolution of flowering plants.</title>
        <authorList>
            <consortium name="Amborella Genome Project"/>
        </authorList>
    </citation>
    <scope>NUCLEOTIDE SEQUENCE [LARGE SCALE GENOMIC DNA]</scope>
</reference>
<evidence type="ECO:0000313" key="3">
    <source>
        <dbReference type="EMBL" id="ERN16614.1"/>
    </source>
</evidence>
<dbReference type="STRING" id="13333.U5D2G8"/>
<dbReference type="HOGENOM" id="CLU_682154_0_0_1"/>
<keyword evidence="4" id="KW-1185">Reference proteome</keyword>
<dbReference type="GO" id="GO:0005737">
    <property type="term" value="C:cytoplasm"/>
    <property type="evidence" value="ECO:0007669"/>
    <property type="project" value="UniProtKB-ARBA"/>
</dbReference>
<dbReference type="PANTHER" id="PTHR12854:SF7">
    <property type="entry name" value="ATAXIN-2 HOMOLOG"/>
    <property type="match status" value="1"/>
</dbReference>
<dbReference type="InterPro" id="IPR025852">
    <property type="entry name" value="SM_dom_ATX"/>
</dbReference>
<organism evidence="3 4">
    <name type="scientific">Amborella trichopoda</name>
    <dbReference type="NCBI Taxonomy" id="13333"/>
    <lineage>
        <taxon>Eukaryota</taxon>
        <taxon>Viridiplantae</taxon>
        <taxon>Streptophyta</taxon>
        <taxon>Embryophyta</taxon>
        <taxon>Tracheophyta</taxon>
        <taxon>Spermatophyta</taxon>
        <taxon>Magnoliopsida</taxon>
        <taxon>Amborellales</taxon>
        <taxon>Amborellaceae</taxon>
        <taxon>Amborella</taxon>
    </lineage>
</organism>
<proteinExistence type="predicted"/>
<dbReference type="AlphaFoldDB" id="U5D2G8"/>
<dbReference type="InterPro" id="IPR009604">
    <property type="entry name" value="LsmAD_domain"/>
</dbReference>
<evidence type="ECO:0000259" key="2">
    <source>
        <dbReference type="SMART" id="SM01272"/>
    </source>
</evidence>
<feature type="compositionally biased region" description="Basic and acidic residues" evidence="1">
    <location>
        <begin position="20"/>
        <end position="34"/>
    </location>
</feature>
<sequence>MSHQQLVTPRPSPANGFGRRRTDREMGNRSDNRFHSGRSRSSSFGNAGFANGNKLEGYDSTSRNRLIFLTTCLVGHHVDVQVKNGSVFTGIFHATNSDKDFGLILKMARLTKDGSVKGQKMVFDSAGKVPSRTLIIPAKELVQVIAKDVLVTSNYLSNFSTHEKRHDFMIDTSISQSHLIDVERELEPWTPDNDDPLCPDLENTFDNTWNRNWDQFQTNEELFGVKSTFDEELYTTKLEKGPQMRELEREATRIAREIQGEDTQDPHLAEERGIHHLLGDLELDEESRFSSVFRGMADGAYEQDEDLITDAHITKMFGGSFDSATNSPGCVENSSYLTVTKRVSTDVTQLSSSFSLGVPDLRVGGGGMIDGADEVRMGMKAGGGFMCGTDQRFEFCDRESEGKS</sequence>
<dbReference type="EMBL" id="KI392418">
    <property type="protein sequence ID" value="ERN16614.1"/>
    <property type="molecule type" value="Genomic_DNA"/>
</dbReference>
<feature type="region of interest" description="Disordered" evidence="1">
    <location>
        <begin position="1"/>
        <end position="46"/>
    </location>
</feature>
<evidence type="ECO:0000256" key="1">
    <source>
        <dbReference type="SAM" id="MobiDB-lite"/>
    </source>
</evidence>